<keyword evidence="3" id="KW-1185">Reference proteome</keyword>
<dbReference type="PANTHER" id="PTHR13593">
    <property type="match status" value="1"/>
</dbReference>
<evidence type="ECO:0000313" key="3">
    <source>
        <dbReference type="Proteomes" id="UP001391051"/>
    </source>
</evidence>
<dbReference type="InterPro" id="IPR017946">
    <property type="entry name" value="PLC-like_Pdiesterase_TIM-brl"/>
</dbReference>
<dbReference type="Gene3D" id="3.20.20.190">
    <property type="entry name" value="Phosphatidylinositol (PI) phosphodiesterase"/>
    <property type="match status" value="1"/>
</dbReference>
<feature type="chain" id="PRO_5046814256" evidence="1">
    <location>
        <begin position="18"/>
        <end position="289"/>
    </location>
</feature>
<dbReference type="Pfam" id="PF26146">
    <property type="entry name" value="PI-PLC_X"/>
    <property type="match status" value="1"/>
</dbReference>
<keyword evidence="1" id="KW-0732">Signal</keyword>
<protein>
    <submittedName>
        <fullName evidence="2">PLC-like phosphodiesterase</fullName>
    </submittedName>
</protein>
<feature type="signal peptide" evidence="1">
    <location>
        <begin position="1"/>
        <end position="17"/>
    </location>
</feature>
<evidence type="ECO:0000313" key="2">
    <source>
        <dbReference type="EMBL" id="KAK7946826.1"/>
    </source>
</evidence>
<name>A0ABR1Q4Q4_9PEZI</name>
<dbReference type="PANTHER" id="PTHR13593:SF146">
    <property type="entry name" value="PLC-LIKE PHOSPHODIESTERASE"/>
    <property type="match status" value="1"/>
</dbReference>
<dbReference type="Proteomes" id="UP001391051">
    <property type="component" value="Unassembled WGS sequence"/>
</dbReference>
<gene>
    <name evidence="2" type="ORF">PG986_011147</name>
</gene>
<accession>A0ABR1Q4Q4</accession>
<dbReference type="InterPro" id="IPR051057">
    <property type="entry name" value="PI-PLC_domain"/>
</dbReference>
<sequence length="289" mass="31708">MRAFATLALAFAPVALALDCNGHTELCDRKYSNVTFMGAHDSSFVGILPSDNQLESVTKQLSGGIRYLTAQTHPKDDAIELCHTSCILLDAGPLQDYLGDIKAWMDGNPNEVVTLLLTNGDAIDINKFGDAFKAVGLDSYAYTPGADLTMDDWPTLGTMVSNKQRLVVFMDYHADTSKVPWILDEFKYYFETPFDTTDKNFAQCALDRPQGATADGRMYIVNHFLDIEIFPGILIPNLADAGTTNSMTSILAQTDLCYGQYNRTPNVVLLDFVSIGDAMKAQTDLNNLG</sequence>
<dbReference type="GeneID" id="92080431"/>
<dbReference type="SUPFAM" id="SSF51695">
    <property type="entry name" value="PLC-like phosphodiesterases"/>
    <property type="match status" value="1"/>
</dbReference>
<comment type="caution">
    <text evidence="2">The sequence shown here is derived from an EMBL/GenBank/DDBJ whole genome shotgun (WGS) entry which is preliminary data.</text>
</comment>
<evidence type="ECO:0000256" key="1">
    <source>
        <dbReference type="SAM" id="SignalP"/>
    </source>
</evidence>
<dbReference type="EMBL" id="JAQQWE010000007">
    <property type="protein sequence ID" value="KAK7946826.1"/>
    <property type="molecule type" value="Genomic_DNA"/>
</dbReference>
<reference evidence="2 3" key="1">
    <citation type="submission" date="2023-01" db="EMBL/GenBank/DDBJ databases">
        <title>Analysis of 21 Apiospora genomes using comparative genomics revels a genus with tremendous synthesis potential of carbohydrate active enzymes and secondary metabolites.</title>
        <authorList>
            <person name="Sorensen T."/>
        </authorList>
    </citation>
    <scope>NUCLEOTIDE SEQUENCE [LARGE SCALE GENOMIC DNA]</scope>
    <source>
        <strain evidence="2 3">CBS 24483</strain>
    </source>
</reference>
<proteinExistence type="predicted"/>
<organism evidence="2 3">
    <name type="scientific">Apiospora aurea</name>
    <dbReference type="NCBI Taxonomy" id="335848"/>
    <lineage>
        <taxon>Eukaryota</taxon>
        <taxon>Fungi</taxon>
        <taxon>Dikarya</taxon>
        <taxon>Ascomycota</taxon>
        <taxon>Pezizomycotina</taxon>
        <taxon>Sordariomycetes</taxon>
        <taxon>Xylariomycetidae</taxon>
        <taxon>Amphisphaeriales</taxon>
        <taxon>Apiosporaceae</taxon>
        <taxon>Apiospora</taxon>
    </lineage>
</organism>
<dbReference type="RefSeq" id="XP_066696860.1">
    <property type="nucleotide sequence ID" value="XM_066847369.1"/>
</dbReference>